<keyword evidence="2" id="KW-1185">Reference proteome</keyword>
<evidence type="ECO:0000313" key="2">
    <source>
        <dbReference type="Proteomes" id="UP000503349"/>
    </source>
</evidence>
<protein>
    <submittedName>
        <fullName evidence="1">Uncharacterized protein</fullName>
    </submittedName>
</protein>
<organism evidence="1 2">
    <name type="scientific">Channa argus</name>
    <name type="common">Northern snakehead</name>
    <name type="synonym">Ophicephalus argus</name>
    <dbReference type="NCBI Taxonomy" id="215402"/>
    <lineage>
        <taxon>Eukaryota</taxon>
        <taxon>Metazoa</taxon>
        <taxon>Chordata</taxon>
        <taxon>Craniata</taxon>
        <taxon>Vertebrata</taxon>
        <taxon>Euteleostomi</taxon>
        <taxon>Actinopterygii</taxon>
        <taxon>Neopterygii</taxon>
        <taxon>Teleostei</taxon>
        <taxon>Neoteleostei</taxon>
        <taxon>Acanthomorphata</taxon>
        <taxon>Anabantaria</taxon>
        <taxon>Anabantiformes</taxon>
        <taxon>Channoidei</taxon>
        <taxon>Channidae</taxon>
        <taxon>Channa</taxon>
    </lineage>
</organism>
<dbReference type="Proteomes" id="UP000503349">
    <property type="component" value="Chromosome 4"/>
</dbReference>
<sequence length="95" mass="11008">MYSQLQHYCQFICVHDVSFGNTVLMTDDGAEASVMDGFDFRYFPAQDVQICLWRAVAAAAAARSWTRITIELTAARSRQQRFRDFRLNCTLKTFR</sequence>
<dbReference type="AlphaFoldDB" id="A0A6G1PFR7"/>
<dbReference type="EMBL" id="CM015715">
    <property type="protein sequence ID" value="KAF3689082.1"/>
    <property type="molecule type" value="Genomic_DNA"/>
</dbReference>
<gene>
    <name evidence="1" type="ORF">EXN66_Car004754</name>
</gene>
<reference evidence="1 2" key="1">
    <citation type="submission" date="2019-02" db="EMBL/GenBank/DDBJ databases">
        <title>Opniocepnalus argus genome.</title>
        <authorList>
            <person name="Zhou C."/>
            <person name="Xiao S."/>
        </authorList>
    </citation>
    <scope>NUCLEOTIDE SEQUENCE [LARGE SCALE GENOMIC DNA]</scope>
    <source>
        <strain evidence="1">OARG1902GOOAL</strain>
        <tissue evidence="1">Muscle</tissue>
    </source>
</reference>
<proteinExistence type="predicted"/>
<reference evidence="2" key="2">
    <citation type="submission" date="2019-02" db="EMBL/GenBank/DDBJ databases">
        <title>Opniocepnalus argus Var Kimnra genome.</title>
        <authorList>
            <person name="Zhou C."/>
            <person name="Xiao S."/>
        </authorList>
    </citation>
    <scope>NUCLEOTIDE SEQUENCE [LARGE SCALE GENOMIC DNA]</scope>
</reference>
<name>A0A6G1PFR7_CHAAH</name>
<accession>A0A6G1PFR7</accession>
<evidence type="ECO:0000313" key="1">
    <source>
        <dbReference type="EMBL" id="KAF3689082.1"/>
    </source>
</evidence>